<keyword evidence="2 4" id="KW-0238">DNA-binding</keyword>
<evidence type="ECO:0000313" key="7">
    <source>
        <dbReference type="Proteomes" id="UP001589647"/>
    </source>
</evidence>
<evidence type="ECO:0000256" key="4">
    <source>
        <dbReference type="PROSITE-ProRule" id="PRU00335"/>
    </source>
</evidence>
<keyword evidence="3" id="KW-0804">Transcription</keyword>
<evidence type="ECO:0000313" key="6">
    <source>
        <dbReference type="EMBL" id="MFB9203021.1"/>
    </source>
</evidence>
<sequence length="209" mass="22320">MTEPEDLTARARIREAALLHFGEHGFEGATIRAIAEAAGVSSGLLRHHYGSKQALREACDEHLIRIVRRIAGDLRDGGLPAGHNPVAAALGALGPYRLYVARALAEGWAAPLFDGIAELSEQWLEELDETRADEPFAGRKARATVSTAMSLSVGVLHKHVSRGLGVDVFSPEGAHLLALTLLDLYSHPVLSPEAAAEMRDALAKSHESG</sequence>
<dbReference type="Gene3D" id="1.10.357.10">
    <property type="entry name" value="Tetracycline Repressor, domain 2"/>
    <property type="match status" value="1"/>
</dbReference>
<name>A0ABV5IES9_9ACTN</name>
<proteinExistence type="predicted"/>
<dbReference type="PROSITE" id="PS50977">
    <property type="entry name" value="HTH_TETR_2"/>
    <property type="match status" value="1"/>
</dbReference>
<dbReference type="InterPro" id="IPR009057">
    <property type="entry name" value="Homeodomain-like_sf"/>
</dbReference>
<dbReference type="InterPro" id="IPR001647">
    <property type="entry name" value="HTH_TetR"/>
</dbReference>
<evidence type="ECO:0000256" key="2">
    <source>
        <dbReference type="ARBA" id="ARBA00023125"/>
    </source>
</evidence>
<dbReference type="PANTHER" id="PTHR30055">
    <property type="entry name" value="HTH-TYPE TRANSCRIPTIONAL REGULATOR RUTR"/>
    <property type="match status" value="1"/>
</dbReference>
<comment type="caution">
    <text evidence="6">The sequence shown here is derived from an EMBL/GenBank/DDBJ whole genome shotgun (WGS) entry which is preliminary data.</text>
</comment>
<keyword evidence="7" id="KW-1185">Reference proteome</keyword>
<dbReference type="SUPFAM" id="SSF46689">
    <property type="entry name" value="Homeodomain-like"/>
    <property type="match status" value="1"/>
</dbReference>
<feature type="DNA-binding region" description="H-T-H motif" evidence="4">
    <location>
        <begin position="30"/>
        <end position="49"/>
    </location>
</feature>
<evidence type="ECO:0000256" key="1">
    <source>
        <dbReference type="ARBA" id="ARBA00023015"/>
    </source>
</evidence>
<evidence type="ECO:0000259" key="5">
    <source>
        <dbReference type="PROSITE" id="PS50977"/>
    </source>
</evidence>
<evidence type="ECO:0000256" key="3">
    <source>
        <dbReference type="ARBA" id="ARBA00023163"/>
    </source>
</evidence>
<dbReference type="Pfam" id="PF00440">
    <property type="entry name" value="TetR_N"/>
    <property type="match status" value="1"/>
</dbReference>
<dbReference type="InterPro" id="IPR050109">
    <property type="entry name" value="HTH-type_TetR-like_transc_reg"/>
</dbReference>
<gene>
    <name evidence="6" type="ORF">ACFFV7_17615</name>
</gene>
<dbReference type="RefSeq" id="WP_189646178.1">
    <property type="nucleotide sequence ID" value="NZ_BMRC01000002.1"/>
</dbReference>
<keyword evidence="1" id="KW-0805">Transcription regulation</keyword>
<dbReference type="EMBL" id="JBHMEI010000013">
    <property type="protein sequence ID" value="MFB9203021.1"/>
    <property type="molecule type" value="Genomic_DNA"/>
</dbReference>
<dbReference type="Proteomes" id="UP001589647">
    <property type="component" value="Unassembled WGS sequence"/>
</dbReference>
<accession>A0ABV5IES9</accession>
<protein>
    <submittedName>
        <fullName evidence="6">TetR/AcrR family transcriptional regulator</fullName>
    </submittedName>
</protein>
<dbReference type="PANTHER" id="PTHR30055:SF234">
    <property type="entry name" value="HTH-TYPE TRANSCRIPTIONAL REGULATOR BETI"/>
    <property type="match status" value="1"/>
</dbReference>
<feature type="domain" description="HTH tetR-type" evidence="5">
    <location>
        <begin position="7"/>
        <end position="67"/>
    </location>
</feature>
<dbReference type="PRINTS" id="PR00455">
    <property type="entry name" value="HTHTETR"/>
</dbReference>
<reference evidence="6 7" key="1">
    <citation type="submission" date="2024-09" db="EMBL/GenBank/DDBJ databases">
        <authorList>
            <person name="Sun Q."/>
            <person name="Mori K."/>
        </authorList>
    </citation>
    <scope>NUCLEOTIDE SEQUENCE [LARGE SCALE GENOMIC DNA]</scope>
    <source>
        <strain evidence="6 7">CCM 3426</strain>
    </source>
</reference>
<organism evidence="6 7">
    <name type="scientific">Nonomuraea spiralis</name>
    <dbReference type="NCBI Taxonomy" id="46182"/>
    <lineage>
        <taxon>Bacteria</taxon>
        <taxon>Bacillati</taxon>
        <taxon>Actinomycetota</taxon>
        <taxon>Actinomycetes</taxon>
        <taxon>Streptosporangiales</taxon>
        <taxon>Streptosporangiaceae</taxon>
        <taxon>Nonomuraea</taxon>
    </lineage>
</organism>